<accession>A0A8D5FQM1</accession>
<dbReference type="InterPro" id="IPR031656">
    <property type="entry name" value="DAO_C"/>
</dbReference>
<name>A0A8D5FQM1_9BACT</name>
<keyword evidence="8" id="KW-1185">Reference proteome</keyword>
<dbReference type="Proteomes" id="UP000826725">
    <property type="component" value="Chromosome"/>
</dbReference>
<keyword evidence="3" id="KW-0274">FAD</keyword>
<comment type="cofactor">
    <cofactor evidence="1">
        <name>FAD</name>
        <dbReference type="ChEBI" id="CHEBI:57692"/>
    </cofactor>
</comment>
<dbReference type="PANTHER" id="PTHR11985">
    <property type="entry name" value="GLYCEROL-3-PHOSPHATE DEHYDROGENASE"/>
    <property type="match status" value="1"/>
</dbReference>
<evidence type="ECO:0000313" key="7">
    <source>
        <dbReference type="EMBL" id="BCL62624.1"/>
    </source>
</evidence>
<dbReference type="KEGG" id="dbk:DGMP_33170"/>
<proteinExistence type="predicted"/>
<evidence type="ECO:0000259" key="5">
    <source>
        <dbReference type="Pfam" id="PF01266"/>
    </source>
</evidence>
<gene>
    <name evidence="7" type="primary">glpA</name>
    <name evidence="7" type="ORF">DGMP_33170</name>
</gene>
<dbReference type="Pfam" id="PF16901">
    <property type="entry name" value="DAO_C"/>
    <property type="match status" value="1"/>
</dbReference>
<dbReference type="AlphaFoldDB" id="A0A8D5FQM1"/>
<protein>
    <submittedName>
        <fullName evidence="7">Glycerol-3-phosphate dehydrogenase</fullName>
    </submittedName>
</protein>
<reference evidence="7" key="1">
    <citation type="submission" date="2020-09" db="EMBL/GenBank/DDBJ databases">
        <title>Desulfogranum mesoprofundum gen. nov., sp. nov., a novel mesophilic, sulfate-reducing chemolithoautotroph isolated from a deep-sea hydrothermal vent chimney in the Suiyo Seamount.</title>
        <authorList>
            <person name="Hashimoto Y."/>
            <person name="Nakagawa S."/>
        </authorList>
    </citation>
    <scope>NUCLEOTIDE SEQUENCE</scope>
    <source>
        <strain evidence="7">KT2</strain>
    </source>
</reference>
<dbReference type="InterPro" id="IPR000447">
    <property type="entry name" value="G3P_DH_FAD-dep"/>
</dbReference>
<dbReference type="Pfam" id="PF01266">
    <property type="entry name" value="DAO"/>
    <property type="match status" value="1"/>
</dbReference>
<feature type="domain" description="FAD dependent oxidoreductase" evidence="5">
    <location>
        <begin position="6"/>
        <end position="350"/>
    </location>
</feature>
<feature type="domain" description="Alpha-glycerophosphate oxidase C-terminal" evidence="6">
    <location>
        <begin position="440"/>
        <end position="532"/>
    </location>
</feature>
<dbReference type="InterPro" id="IPR006076">
    <property type="entry name" value="FAD-dep_OxRdtase"/>
</dbReference>
<evidence type="ECO:0000256" key="2">
    <source>
        <dbReference type="ARBA" id="ARBA00022630"/>
    </source>
</evidence>
<evidence type="ECO:0000256" key="4">
    <source>
        <dbReference type="ARBA" id="ARBA00023002"/>
    </source>
</evidence>
<keyword evidence="4" id="KW-0560">Oxidoreductase</keyword>
<dbReference type="EMBL" id="AP024086">
    <property type="protein sequence ID" value="BCL62624.1"/>
    <property type="molecule type" value="Genomic_DNA"/>
</dbReference>
<evidence type="ECO:0000259" key="6">
    <source>
        <dbReference type="Pfam" id="PF16901"/>
    </source>
</evidence>
<dbReference type="GO" id="GO:0004368">
    <property type="term" value="F:glycerol-3-phosphate dehydrogenase (quinone) activity"/>
    <property type="evidence" value="ECO:0007669"/>
    <property type="project" value="InterPro"/>
</dbReference>
<dbReference type="GO" id="GO:0046168">
    <property type="term" value="P:glycerol-3-phosphate catabolic process"/>
    <property type="evidence" value="ECO:0007669"/>
    <property type="project" value="TreeGrafter"/>
</dbReference>
<evidence type="ECO:0000256" key="3">
    <source>
        <dbReference type="ARBA" id="ARBA00022827"/>
    </source>
</evidence>
<keyword evidence="2" id="KW-0285">Flavoprotein</keyword>
<sequence length="550" mass="60947">MTTHFDMVIIGGGIHGAVLALEAARAGYTVALLEKGDFGHATSANSLKIIHGGIRYLQHGDFRRMRESIVSRRAMMSFAPHLVKPLACLMPTYGHGIRGREMMRLAFGVYDLVAFDRNRGLDGKNHLPAGTSLSADECRWIIPGIDENNLTGGAVWYDAIAENSERLTFEFVRESAKYGGCVANYMEVLSLEKSGNSLCGLRVRDLLDNSEFTLSCSLAVNASGPQIGLLSGMESGLVGQKWATAINIVVKKKLFKRYAVGLEGYTDYVDRDAVIKRGKRLFFFVPWREEYTMIGTAYKPWTGPADQFSLGKDDINEVLEEINKIYPPGQLSMDDVTFYHGGVLPMKEADTQKPDSVQLNKSSEVLFHEKNGGLKGLITIKGVKYTTAPDIAGRVLAGIRRLKMLPEKSPAAYADTRKSLKPDFGPLIRELGEEYLELRSHLQSVYGPVWRDVFAFLVEGGGFRDGKVQRVSDSPLLLEAEVLYFIAEEMASNLADVVFRRSCLGSAECPPLHVLQNLARIMGRVLGWSKEEEASQVAQVEHCYVTWNKS</sequence>
<dbReference type="PANTHER" id="PTHR11985:SF15">
    <property type="entry name" value="GLYCEROL-3-PHOSPHATE DEHYDROGENASE, MITOCHONDRIAL"/>
    <property type="match status" value="1"/>
</dbReference>
<evidence type="ECO:0000256" key="1">
    <source>
        <dbReference type="ARBA" id="ARBA00001974"/>
    </source>
</evidence>
<evidence type="ECO:0000313" key="8">
    <source>
        <dbReference type="Proteomes" id="UP000826725"/>
    </source>
</evidence>
<organism evidence="7 8">
    <name type="scientific">Desulfomarina profundi</name>
    <dbReference type="NCBI Taxonomy" id="2772557"/>
    <lineage>
        <taxon>Bacteria</taxon>
        <taxon>Pseudomonadati</taxon>
        <taxon>Thermodesulfobacteriota</taxon>
        <taxon>Desulfobulbia</taxon>
        <taxon>Desulfobulbales</taxon>
        <taxon>Desulfobulbaceae</taxon>
        <taxon>Desulfomarina</taxon>
    </lineage>
</organism>